<name>A0A4R6VFH5_9PAST</name>
<feature type="domain" description="ABC transporter" evidence="5">
    <location>
        <begin position="5"/>
        <end position="251"/>
    </location>
</feature>
<dbReference type="PROSITE" id="PS00211">
    <property type="entry name" value="ABC_TRANSPORTER_1"/>
    <property type="match status" value="1"/>
</dbReference>
<dbReference type="PROSITE" id="PS50893">
    <property type="entry name" value="ABC_TRANSPORTER_2"/>
    <property type="match status" value="1"/>
</dbReference>
<gene>
    <name evidence="6" type="ORF">EDC45_0404</name>
</gene>
<evidence type="ECO:0000259" key="5">
    <source>
        <dbReference type="PROSITE" id="PS50893"/>
    </source>
</evidence>
<keyword evidence="7" id="KW-1185">Reference proteome</keyword>
<dbReference type="GO" id="GO:0005315">
    <property type="term" value="F:phosphate transmembrane transporter activity"/>
    <property type="evidence" value="ECO:0007669"/>
    <property type="project" value="InterPro"/>
</dbReference>
<dbReference type="OrthoDB" id="5872585at2"/>
<dbReference type="InterPro" id="IPR005670">
    <property type="entry name" value="PstB-like"/>
</dbReference>
<dbReference type="AlphaFoldDB" id="A0A4R6VFH5"/>
<dbReference type="Pfam" id="PF00005">
    <property type="entry name" value="ABC_tran"/>
    <property type="match status" value="1"/>
</dbReference>
<dbReference type="GO" id="GO:0016020">
    <property type="term" value="C:membrane"/>
    <property type="evidence" value="ECO:0007669"/>
    <property type="project" value="InterPro"/>
</dbReference>
<dbReference type="InterPro" id="IPR003439">
    <property type="entry name" value="ABC_transporter-like_ATP-bd"/>
</dbReference>
<dbReference type="GO" id="GO:0016887">
    <property type="term" value="F:ATP hydrolysis activity"/>
    <property type="evidence" value="ECO:0007669"/>
    <property type="project" value="InterPro"/>
</dbReference>
<dbReference type="SUPFAM" id="SSF52540">
    <property type="entry name" value="P-loop containing nucleoside triphosphate hydrolases"/>
    <property type="match status" value="1"/>
</dbReference>
<dbReference type="EMBL" id="SNYQ01000001">
    <property type="protein sequence ID" value="TDQ59745.1"/>
    <property type="molecule type" value="Genomic_DNA"/>
</dbReference>
<dbReference type="PANTHER" id="PTHR43423:SF1">
    <property type="entry name" value="ABC TRANSPORTER I FAMILY MEMBER 17"/>
    <property type="match status" value="1"/>
</dbReference>
<dbReference type="PANTHER" id="PTHR43423">
    <property type="entry name" value="ABC TRANSPORTER I FAMILY MEMBER 17"/>
    <property type="match status" value="1"/>
</dbReference>
<sequence length="253" mass="28345">MTIAAQLSRLSIKFHRHSILENINLTIPKNKITVFIGRSGSGKTTLLRSFNRLNDEYPECLTEGEIKLDLGTGLQLYNRLSPKALSELRLKVGILFQTPNVLPVSIEKNISLPLAKLLHLAEAEIRDRVQQSLQDVGLWEEVRHRLHSAADKLSGGQQQRLCLARILALKPKILLLDEPTASLDILAARKIEELIEKLAPKYSLIMVSHSLAQACRLADRLCIFDKGRIIAIIDNKQEMQEEKLAGIISALPE</sequence>
<evidence type="ECO:0000256" key="4">
    <source>
        <dbReference type="ARBA" id="ARBA00022840"/>
    </source>
</evidence>
<evidence type="ECO:0000256" key="1">
    <source>
        <dbReference type="ARBA" id="ARBA00022448"/>
    </source>
</evidence>
<dbReference type="InterPro" id="IPR003593">
    <property type="entry name" value="AAA+_ATPase"/>
</dbReference>
<protein>
    <submittedName>
        <fullName evidence="6">Phosphate ABC transporter ATP-binding protein (PhoT family)</fullName>
    </submittedName>
</protein>
<dbReference type="InterPro" id="IPR017871">
    <property type="entry name" value="ABC_transporter-like_CS"/>
</dbReference>
<organism evidence="6 7">
    <name type="scientific">Mesocricetibacter intestinalis</name>
    <dbReference type="NCBI Taxonomy" id="1521930"/>
    <lineage>
        <taxon>Bacteria</taxon>
        <taxon>Pseudomonadati</taxon>
        <taxon>Pseudomonadota</taxon>
        <taxon>Gammaproteobacteria</taxon>
        <taxon>Pasteurellales</taxon>
        <taxon>Pasteurellaceae</taxon>
        <taxon>Mesocricetibacter</taxon>
    </lineage>
</organism>
<dbReference type="CDD" id="cd03260">
    <property type="entry name" value="ABC_PstB_phosphate_transporter"/>
    <property type="match status" value="1"/>
</dbReference>
<comment type="caution">
    <text evidence="6">The sequence shown here is derived from an EMBL/GenBank/DDBJ whole genome shotgun (WGS) entry which is preliminary data.</text>
</comment>
<dbReference type="RefSeq" id="WP_133542944.1">
    <property type="nucleotide sequence ID" value="NZ_SNYQ01000001.1"/>
</dbReference>
<dbReference type="SMART" id="SM00382">
    <property type="entry name" value="AAA"/>
    <property type="match status" value="1"/>
</dbReference>
<accession>A0A4R6VFH5</accession>
<keyword evidence="4 6" id="KW-0067">ATP-binding</keyword>
<evidence type="ECO:0000313" key="7">
    <source>
        <dbReference type="Proteomes" id="UP000295657"/>
    </source>
</evidence>
<dbReference type="InterPro" id="IPR027417">
    <property type="entry name" value="P-loop_NTPase"/>
</dbReference>
<keyword evidence="2" id="KW-0592">Phosphate transport</keyword>
<dbReference type="GO" id="GO:0035435">
    <property type="term" value="P:phosphate ion transmembrane transport"/>
    <property type="evidence" value="ECO:0007669"/>
    <property type="project" value="InterPro"/>
</dbReference>
<dbReference type="Gene3D" id="3.40.50.300">
    <property type="entry name" value="P-loop containing nucleotide triphosphate hydrolases"/>
    <property type="match status" value="1"/>
</dbReference>
<evidence type="ECO:0000313" key="6">
    <source>
        <dbReference type="EMBL" id="TDQ59745.1"/>
    </source>
</evidence>
<dbReference type="GO" id="GO:0005524">
    <property type="term" value="F:ATP binding"/>
    <property type="evidence" value="ECO:0007669"/>
    <property type="project" value="UniProtKB-KW"/>
</dbReference>
<keyword evidence="1" id="KW-0813">Transport</keyword>
<evidence type="ECO:0000256" key="2">
    <source>
        <dbReference type="ARBA" id="ARBA00022592"/>
    </source>
</evidence>
<proteinExistence type="predicted"/>
<reference evidence="6 7" key="1">
    <citation type="submission" date="2019-03" db="EMBL/GenBank/DDBJ databases">
        <title>Genomic Encyclopedia of Type Strains, Phase IV (KMG-IV): sequencing the most valuable type-strain genomes for metagenomic binning, comparative biology and taxonomic classification.</title>
        <authorList>
            <person name="Goeker M."/>
        </authorList>
    </citation>
    <scope>NUCLEOTIDE SEQUENCE [LARGE SCALE GENOMIC DNA]</scope>
    <source>
        <strain evidence="6 7">DSM 28403</strain>
    </source>
</reference>
<keyword evidence="3" id="KW-0547">Nucleotide-binding</keyword>
<dbReference type="Proteomes" id="UP000295657">
    <property type="component" value="Unassembled WGS sequence"/>
</dbReference>
<evidence type="ECO:0000256" key="3">
    <source>
        <dbReference type="ARBA" id="ARBA00022741"/>
    </source>
</evidence>